<dbReference type="Proteomes" id="UP000001660">
    <property type="component" value="Chromosome"/>
</dbReference>
<keyword evidence="2" id="KW-1185">Reference proteome</keyword>
<gene>
    <name evidence="1" type="ORF">NIDE3948</name>
</gene>
<evidence type="ECO:0000313" key="2">
    <source>
        <dbReference type="Proteomes" id="UP000001660"/>
    </source>
</evidence>
<protein>
    <recommendedName>
        <fullName evidence="3">Porin</fullName>
    </recommendedName>
</protein>
<evidence type="ECO:0008006" key="3">
    <source>
        <dbReference type="Google" id="ProtNLM"/>
    </source>
</evidence>
<organism evidence="1 2">
    <name type="scientific">Nitrospira defluvii</name>
    <dbReference type="NCBI Taxonomy" id="330214"/>
    <lineage>
        <taxon>Bacteria</taxon>
        <taxon>Pseudomonadati</taxon>
        <taxon>Nitrospirota</taxon>
        <taxon>Nitrospiria</taxon>
        <taxon>Nitrospirales</taxon>
        <taxon>Nitrospiraceae</taxon>
        <taxon>Nitrospira</taxon>
    </lineage>
</organism>
<sequence>MFSKQLRSAGTEERHLRGALPGRFPASEGARPWTFTLAALLVFLSRVVTPAAATADPSPHTSDWHYGGFLDLSYAIDSNFPENHLWRSKGTTPRVNELSPNMALGYVRKDATVSSRWGMEVGIQGGYDTNALVPSPTPGRDKPVDGADTLRHISRANVSYLATVGNGLTLTAGLFNSYIGYQSVYSVNNLNYTRSYMADNAPYFMFGVAAQYPVTDRLQVNLYAINGYNHLSHPNNQFSYGTQVAYRLAGGWTVTENLYYGPDQSNSSLQLWRFFSDSIIEWKRDRLTLALAYDIGTESAAELPGHPRTFWTAAAFYAHWKVGGPWGLGLRPEFYWDRNGRISGSEQLLKALTTTLEYRWAETARSAVIRLEHRYDESSGLGGGFFKGSERAPGVIGLTREQHLILMSLVLAFDS</sequence>
<accession>D8P7Y6</accession>
<proteinExistence type="predicted"/>
<dbReference type="eggNOG" id="ENOG502Z88H">
    <property type="taxonomic scope" value="Bacteria"/>
</dbReference>
<name>D8P7Y6_9BACT</name>
<evidence type="ECO:0000313" key="1">
    <source>
        <dbReference type="EMBL" id="CBK43618.1"/>
    </source>
</evidence>
<dbReference type="InterPro" id="IPR011486">
    <property type="entry name" value="BBP2"/>
</dbReference>
<dbReference type="STRING" id="330214.NIDE3948"/>
<dbReference type="OrthoDB" id="103154at2"/>
<dbReference type="KEGG" id="nde:NIDE3948"/>
<reference evidence="1 2" key="1">
    <citation type="journal article" date="2010" name="Proc. Natl. Acad. Sci. U.S.A.">
        <title>A Nitrospira metagenome illuminates the physiology and evolution of globally important nitrite-oxidizing bacteria.</title>
        <authorList>
            <person name="Lucker S."/>
            <person name="Wagner M."/>
            <person name="Maixner F."/>
            <person name="Pelletier E."/>
            <person name="Koch H."/>
            <person name="Vacherie B."/>
            <person name="Rattei T."/>
            <person name="Sinninghe Damste J."/>
            <person name="Spieck E."/>
            <person name="Le Paslier D."/>
            <person name="Daims H."/>
        </authorList>
    </citation>
    <scope>NUCLEOTIDE SEQUENCE [LARGE SCALE GENOMIC DNA]</scope>
</reference>
<dbReference type="EMBL" id="FP929003">
    <property type="protein sequence ID" value="CBK43618.1"/>
    <property type="molecule type" value="Genomic_DNA"/>
</dbReference>
<dbReference type="AlphaFoldDB" id="D8P7Y6"/>
<dbReference type="HOGENOM" id="CLU_677375_0_0_0"/>
<dbReference type="Pfam" id="PF07642">
    <property type="entry name" value="BBP2"/>
    <property type="match status" value="1"/>
</dbReference>